<protein>
    <submittedName>
        <fullName evidence="2">Uncharacterized protein</fullName>
    </submittedName>
</protein>
<reference evidence="2 3" key="1">
    <citation type="submission" date="2013-07" db="EMBL/GenBank/DDBJ databases">
        <title>The Genome Sequence of Cryptococcus heveanensis BCC8398.</title>
        <authorList>
            <consortium name="The Broad Institute Genome Sequencing Platform"/>
            <person name="Cuomo C."/>
            <person name="Litvintseva A."/>
            <person name="Chen Y."/>
            <person name="Heitman J."/>
            <person name="Sun S."/>
            <person name="Springer D."/>
            <person name="Dromer F."/>
            <person name="Young S.K."/>
            <person name="Zeng Q."/>
            <person name="Gargeya S."/>
            <person name="Fitzgerald M."/>
            <person name="Abouelleil A."/>
            <person name="Alvarado L."/>
            <person name="Berlin A.M."/>
            <person name="Chapman S.B."/>
            <person name="Dewar J."/>
            <person name="Goldberg J."/>
            <person name="Griggs A."/>
            <person name="Gujja S."/>
            <person name="Hansen M."/>
            <person name="Howarth C."/>
            <person name="Imamovic A."/>
            <person name="Larimer J."/>
            <person name="McCowan C."/>
            <person name="Murphy C."/>
            <person name="Pearson M."/>
            <person name="Priest M."/>
            <person name="Roberts A."/>
            <person name="Saif S."/>
            <person name="Shea T."/>
            <person name="Sykes S."/>
            <person name="Wortman J."/>
            <person name="Nusbaum C."/>
            <person name="Birren B."/>
        </authorList>
    </citation>
    <scope>NUCLEOTIDE SEQUENCE [LARGE SCALE GENOMIC DNA]</scope>
    <source>
        <strain evidence="2 3">BCC8398</strain>
    </source>
</reference>
<feature type="region of interest" description="Disordered" evidence="1">
    <location>
        <begin position="1"/>
        <end position="72"/>
    </location>
</feature>
<reference evidence="3" key="2">
    <citation type="submission" date="2013-12" db="EMBL/GenBank/DDBJ databases">
        <title>Evolution of pathogenesis and genome organization in the Tremellales.</title>
        <authorList>
            <person name="Cuomo C."/>
            <person name="Litvintseva A."/>
            <person name="Heitman J."/>
            <person name="Chen Y."/>
            <person name="Sun S."/>
            <person name="Springer D."/>
            <person name="Dromer F."/>
            <person name="Young S."/>
            <person name="Zeng Q."/>
            <person name="Chapman S."/>
            <person name="Gujja S."/>
            <person name="Saif S."/>
            <person name="Birren B."/>
        </authorList>
    </citation>
    <scope>NUCLEOTIDE SEQUENCE [LARGE SCALE GENOMIC DNA]</scope>
    <source>
        <strain evidence="3">BCC8398</strain>
    </source>
</reference>
<dbReference type="Proteomes" id="UP000092666">
    <property type="component" value="Unassembled WGS sequence"/>
</dbReference>
<dbReference type="AlphaFoldDB" id="A0A1B9GV97"/>
<evidence type="ECO:0000313" key="3">
    <source>
        <dbReference type="Proteomes" id="UP000092666"/>
    </source>
</evidence>
<feature type="compositionally biased region" description="Basic and acidic residues" evidence="1">
    <location>
        <begin position="1"/>
        <end position="10"/>
    </location>
</feature>
<dbReference type="EMBL" id="KV700123">
    <property type="protein sequence ID" value="OCF34971.1"/>
    <property type="molecule type" value="Genomic_DNA"/>
</dbReference>
<feature type="compositionally biased region" description="Basic and acidic residues" evidence="1">
    <location>
        <begin position="21"/>
        <end position="33"/>
    </location>
</feature>
<evidence type="ECO:0000256" key="1">
    <source>
        <dbReference type="SAM" id="MobiDB-lite"/>
    </source>
</evidence>
<feature type="compositionally biased region" description="Polar residues" evidence="1">
    <location>
        <begin position="35"/>
        <end position="51"/>
    </location>
</feature>
<gene>
    <name evidence="2" type="ORF">I316_03518</name>
</gene>
<proteinExistence type="predicted"/>
<name>A0A1B9GV97_9TREE</name>
<sequence length="195" mass="21445">MGLVKLREDWIDYGSDSASEAETKDNESPEGRTPHASTSSCLPSDTTSSAPVGSDKSETAEAASTSNNTGFTVPVTERREWVSSHTVPEQWRSAAELGLQEGHDIICYTCDAQVSKSTCSWMRTKRPVPGLRHNDIEEPFNTKVKRRSRIFRCSVCSGSPAQSSDPVKGNQVLTIAEATTSPYSFLESPNDRRKW</sequence>
<keyword evidence="3" id="KW-1185">Reference proteome</keyword>
<feature type="compositionally biased region" description="Polar residues" evidence="1">
    <location>
        <begin position="62"/>
        <end position="71"/>
    </location>
</feature>
<accession>A0A1B9GV97</accession>
<evidence type="ECO:0000313" key="2">
    <source>
        <dbReference type="EMBL" id="OCF34971.1"/>
    </source>
</evidence>
<organism evidence="2 3">
    <name type="scientific">Kwoniella heveanensis BCC8398</name>
    <dbReference type="NCBI Taxonomy" id="1296120"/>
    <lineage>
        <taxon>Eukaryota</taxon>
        <taxon>Fungi</taxon>
        <taxon>Dikarya</taxon>
        <taxon>Basidiomycota</taxon>
        <taxon>Agaricomycotina</taxon>
        <taxon>Tremellomycetes</taxon>
        <taxon>Tremellales</taxon>
        <taxon>Cryptococcaceae</taxon>
        <taxon>Kwoniella</taxon>
    </lineage>
</organism>